<evidence type="ECO:0000313" key="2">
    <source>
        <dbReference type="EMBL" id="GAA4467865.1"/>
    </source>
</evidence>
<accession>A0ABP8NMM2</accession>
<gene>
    <name evidence="2" type="ORF">GCM10023093_24400</name>
</gene>
<dbReference type="Proteomes" id="UP001500067">
    <property type="component" value="Unassembled WGS sequence"/>
</dbReference>
<feature type="transmembrane region" description="Helical" evidence="1">
    <location>
        <begin position="54"/>
        <end position="83"/>
    </location>
</feature>
<proteinExistence type="predicted"/>
<keyword evidence="1" id="KW-1133">Transmembrane helix</keyword>
<organism evidence="2 3">
    <name type="scientific">Nemorincola caseinilytica</name>
    <dbReference type="NCBI Taxonomy" id="2054315"/>
    <lineage>
        <taxon>Bacteria</taxon>
        <taxon>Pseudomonadati</taxon>
        <taxon>Bacteroidota</taxon>
        <taxon>Chitinophagia</taxon>
        <taxon>Chitinophagales</taxon>
        <taxon>Chitinophagaceae</taxon>
        <taxon>Nemorincola</taxon>
    </lineage>
</organism>
<reference evidence="3" key="1">
    <citation type="journal article" date="2019" name="Int. J. Syst. Evol. Microbiol.">
        <title>The Global Catalogue of Microorganisms (GCM) 10K type strain sequencing project: providing services to taxonomists for standard genome sequencing and annotation.</title>
        <authorList>
            <consortium name="The Broad Institute Genomics Platform"/>
            <consortium name="The Broad Institute Genome Sequencing Center for Infectious Disease"/>
            <person name="Wu L."/>
            <person name="Ma J."/>
        </authorList>
    </citation>
    <scope>NUCLEOTIDE SEQUENCE [LARGE SCALE GENOMIC DNA]</scope>
    <source>
        <strain evidence="3">JCM 32105</strain>
    </source>
</reference>
<keyword evidence="1" id="KW-0472">Membrane</keyword>
<keyword evidence="3" id="KW-1185">Reference proteome</keyword>
<evidence type="ECO:0000256" key="1">
    <source>
        <dbReference type="SAM" id="Phobius"/>
    </source>
</evidence>
<evidence type="ECO:0000313" key="3">
    <source>
        <dbReference type="Proteomes" id="UP001500067"/>
    </source>
</evidence>
<evidence type="ECO:0008006" key="4">
    <source>
        <dbReference type="Google" id="ProtNLM"/>
    </source>
</evidence>
<keyword evidence="1" id="KW-0812">Transmembrane</keyword>
<protein>
    <recommendedName>
        <fullName evidence="4">DUF58 domain-containing protein</fullName>
    </recommendedName>
</protein>
<dbReference type="RefSeq" id="WP_345083595.1">
    <property type="nucleotide sequence ID" value="NZ_BAABFA010000018.1"/>
</dbReference>
<sequence length="460" mass="54208">MDRKQLKWRLLYYWQYFPFTLNTVLCGVAAWAAFKLLYKPAPKGDYPSPFMPFIILMGKLAFWLLVALVLLSMLSTLASYFYYAWLRASKGVTLNVEFATETKKGKTNKLYLIAQLEGAFRPILGFIKGRLYYDDNIMTDRFALMTDKRRPRSLRRLAVSGKSRLYLPDIKEYDLKGGFIYFQDMLHIFSLAVEQPVSGHFYQPPVLTGQHDAEVYPKKTENMDVRIEQLRRVEGEYLNYKDFESGDDVRRIVWKVYAKNRDLVVRIPEMFEPYASHLYFHASFYADVKAQWLADGYMKEMLNYYKNCVWTVYDTLSKKEWEMRYIPDQSFNLADMPEDERPARIITNSDWHRDRSLRQYFNPRTGAVLCISSFTSMAELQEVLEHCDASTVVYFVKASGILRSFVPLTWISRLIFLPPQDRLSKLRARWTFSPMRLQVQKREKEIEKILQASKVTYGVI</sequence>
<feature type="transmembrane region" description="Helical" evidence="1">
    <location>
        <begin position="12"/>
        <end position="34"/>
    </location>
</feature>
<dbReference type="EMBL" id="BAABFA010000018">
    <property type="protein sequence ID" value="GAA4467865.1"/>
    <property type="molecule type" value="Genomic_DNA"/>
</dbReference>
<name>A0ABP8NMM2_9BACT</name>
<comment type="caution">
    <text evidence="2">The sequence shown here is derived from an EMBL/GenBank/DDBJ whole genome shotgun (WGS) entry which is preliminary data.</text>
</comment>